<dbReference type="EMBL" id="DVND01000115">
    <property type="protein sequence ID" value="HIU48570.1"/>
    <property type="molecule type" value="Genomic_DNA"/>
</dbReference>
<protein>
    <submittedName>
        <fullName evidence="1">SDR family NAD(P)-dependent oxidoreductase</fullName>
    </submittedName>
</protein>
<organism evidence="1 2">
    <name type="scientific">Candidatus Avimonoglobus intestinipullorum</name>
    <dbReference type="NCBI Taxonomy" id="2840699"/>
    <lineage>
        <taxon>Bacteria</taxon>
        <taxon>Bacillati</taxon>
        <taxon>Bacillota</taxon>
        <taxon>Clostridia</taxon>
        <taxon>Eubacteriales</taxon>
        <taxon>Candidatus Avimonoglobus</taxon>
    </lineage>
</organism>
<dbReference type="PRINTS" id="PR00081">
    <property type="entry name" value="GDHRDH"/>
</dbReference>
<evidence type="ECO:0000313" key="2">
    <source>
        <dbReference type="Proteomes" id="UP000824111"/>
    </source>
</evidence>
<reference evidence="1" key="2">
    <citation type="journal article" date="2021" name="PeerJ">
        <title>Extensive microbial diversity within the chicken gut microbiome revealed by metagenomics and culture.</title>
        <authorList>
            <person name="Gilroy R."/>
            <person name="Ravi A."/>
            <person name="Getino M."/>
            <person name="Pursley I."/>
            <person name="Horton D.L."/>
            <person name="Alikhan N.F."/>
            <person name="Baker D."/>
            <person name="Gharbi K."/>
            <person name="Hall N."/>
            <person name="Watson M."/>
            <person name="Adriaenssens E.M."/>
            <person name="Foster-Nyarko E."/>
            <person name="Jarju S."/>
            <person name="Secka A."/>
            <person name="Antonio M."/>
            <person name="Oren A."/>
            <person name="Chaudhuri R.R."/>
            <person name="La Ragione R."/>
            <person name="Hildebrand F."/>
            <person name="Pallen M.J."/>
        </authorList>
    </citation>
    <scope>NUCLEOTIDE SEQUENCE</scope>
    <source>
        <strain evidence="1">ChiSjej4B22-9803</strain>
    </source>
</reference>
<dbReference type="InterPro" id="IPR002347">
    <property type="entry name" value="SDR_fam"/>
</dbReference>
<evidence type="ECO:0000313" key="1">
    <source>
        <dbReference type="EMBL" id="HIU48570.1"/>
    </source>
</evidence>
<feature type="non-terminal residue" evidence="1">
    <location>
        <position position="1"/>
    </location>
</feature>
<dbReference type="Gene3D" id="3.40.50.720">
    <property type="entry name" value="NAD(P)-binding Rossmann-like Domain"/>
    <property type="match status" value="1"/>
</dbReference>
<dbReference type="AlphaFoldDB" id="A0A9D1LV73"/>
<reference evidence="1" key="1">
    <citation type="submission" date="2020-10" db="EMBL/GenBank/DDBJ databases">
        <authorList>
            <person name="Gilroy R."/>
        </authorList>
    </citation>
    <scope>NUCLEOTIDE SEQUENCE</scope>
    <source>
        <strain evidence="1">ChiSjej4B22-9803</strain>
    </source>
</reference>
<dbReference type="Proteomes" id="UP000824111">
    <property type="component" value="Unassembled WGS sequence"/>
</dbReference>
<accession>A0A9D1LV73</accession>
<gene>
    <name evidence="1" type="ORF">IAB04_04350</name>
</gene>
<name>A0A9D1LV73_9FIRM</name>
<dbReference type="InterPro" id="IPR036291">
    <property type="entry name" value="NAD(P)-bd_dom_sf"/>
</dbReference>
<proteinExistence type="predicted"/>
<dbReference type="Pfam" id="PF00106">
    <property type="entry name" value="adh_short"/>
    <property type="match status" value="1"/>
</dbReference>
<dbReference type="SUPFAM" id="SSF51735">
    <property type="entry name" value="NAD(P)-binding Rossmann-fold domains"/>
    <property type="match status" value="1"/>
</dbReference>
<comment type="caution">
    <text evidence="1">The sequence shown here is derived from an EMBL/GenBank/DDBJ whole genome shotgun (WGS) entry which is preliminary data.</text>
</comment>
<sequence length="119" mass="13311">PKNVVYSSSKLYIINFTEGLHMELADYDIKVQAVCPGFIDSDFHSRAGMSVDKTRKGIFGFQQPGDVVNRAMMALKKNIVVCVPDKGGKLIRLIGKYMPRKMFYKFASGFSENATAKHV</sequence>